<protein>
    <submittedName>
        <fullName evidence="1">Uncharacterized protein</fullName>
    </submittedName>
</protein>
<name>U9U2L5_RHIID</name>
<accession>U9U2L5</accession>
<proteinExistence type="predicted"/>
<organism evidence="1">
    <name type="scientific">Rhizophagus irregularis (strain DAOM 181602 / DAOM 197198 / MUCL 43194)</name>
    <name type="common">Arbuscular mycorrhizal fungus</name>
    <name type="synonym">Glomus intraradices</name>
    <dbReference type="NCBI Taxonomy" id="747089"/>
    <lineage>
        <taxon>Eukaryota</taxon>
        <taxon>Fungi</taxon>
        <taxon>Fungi incertae sedis</taxon>
        <taxon>Mucoromycota</taxon>
        <taxon>Glomeromycotina</taxon>
        <taxon>Glomeromycetes</taxon>
        <taxon>Glomerales</taxon>
        <taxon>Glomeraceae</taxon>
        <taxon>Rhizophagus</taxon>
    </lineage>
</organism>
<dbReference type="HOGENOM" id="CLU_3107563_0_0_1"/>
<sequence>MKVSRTKKIRVPHINSKNGNGVIHILLQSHVRADIKVPLNGIELDTSKSIN</sequence>
<reference evidence="1" key="1">
    <citation type="submission" date="2013-07" db="EMBL/GenBank/DDBJ databases">
        <title>The genome of an arbuscular mycorrhizal fungus provides insights into the evolution of the oldest plant symbiosis.</title>
        <authorList>
            <consortium name="DOE Joint Genome Institute"/>
            <person name="Tisserant E."/>
            <person name="Malbreil M."/>
            <person name="Kuo A."/>
            <person name="Kohler A."/>
            <person name="Symeonidi A."/>
            <person name="Balestrini R."/>
            <person name="Charron P."/>
            <person name="Duensing N."/>
            <person name="Frei-dit-Frey N."/>
            <person name="Gianinazzi-Pearson V."/>
            <person name="Gilbert B."/>
            <person name="Handa Y."/>
            <person name="Hijri M."/>
            <person name="Kaul R."/>
            <person name="Kawaguchi M."/>
            <person name="Krajinski F."/>
            <person name="Lammers P."/>
            <person name="Lapierre D."/>
            <person name="Masclaux F.G."/>
            <person name="Murat C."/>
            <person name="Morin E."/>
            <person name="Ndikumana S."/>
            <person name="Pagni M."/>
            <person name="Petitpierre D."/>
            <person name="Requena N."/>
            <person name="Rosikiewicz P."/>
            <person name="Riley R."/>
            <person name="Saito K."/>
            <person name="San Clemente H."/>
            <person name="Shapiro H."/>
            <person name="van Tuinen D."/>
            <person name="Becard G."/>
            <person name="Bonfante P."/>
            <person name="Paszkowski U."/>
            <person name="Shachar-Hill Y."/>
            <person name="Young J.P."/>
            <person name="Sanders I.R."/>
            <person name="Henrissat B."/>
            <person name="Rensing S.A."/>
            <person name="Grigoriev I.V."/>
            <person name="Corradi N."/>
            <person name="Roux C."/>
            <person name="Martin F."/>
        </authorList>
    </citation>
    <scope>NUCLEOTIDE SEQUENCE</scope>
    <source>
        <strain evidence="1">DAOM 197198</strain>
    </source>
</reference>
<dbReference type="AlphaFoldDB" id="U9U2L5"/>
<evidence type="ECO:0000313" key="1">
    <source>
        <dbReference type="EMBL" id="ESA09881.1"/>
    </source>
</evidence>
<dbReference type="EMBL" id="KI287631">
    <property type="protein sequence ID" value="ESA09881.1"/>
    <property type="molecule type" value="Genomic_DNA"/>
</dbReference>
<gene>
    <name evidence="1" type="ORF">GLOINDRAFT_30031</name>
</gene>